<dbReference type="RefSeq" id="WP_125991159.1">
    <property type="nucleotide sequence ID" value="NZ_CP046640.1"/>
</dbReference>
<name>A0A8A7KMA1_9FIRM</name>
<proteinExistence type="predicted"/>
<gene>
    <name evidence="1" type="ORF">GM661_13835</name>
</gene>
<organism evidence="1 2">
    <name type="scientific">Iocasia fonsfrigidae</name>
    <dbReference type="NCBI Taxonomy" id="2682810"/>
    <lineage>
        <taxon>Bacteria</taxon>
        <taxon>Bacillati</taxon>
        <taxon>Bacillota</taxon>
        <taxon>Clostridia</taxon>
        <taxon>Halanaerobiales</taxon>
        <taxon>Halanaerobiaceae</taxon>
        <taxon>Iocasia</taxon>
    </lineage>
</organism>
<evidence type="ECO:0000313" key="1">
    <source>
        <dbReference type="EMBL" id="QTL98962.1"/>
    </source>
</evidence>
<sequence>MDMTEEAITHALASEIFSKLKDAEYGEIPYRGHRVLFEAGKRRENNEPREATVEVVDQEGYRVELYNMEFNN</sequence>
<dbReference type="Proteomes" id="UP000665020">
    <property type="component" value="Chromosome"/>
</dbReference>
<dbReference type="AlphaFoldDB" id="A0A8A7KMA1"/>
<protein>
    <submittedName>
        <fullName evidence="1">Uncharacterized protein</fullName>
    </submittedName>
</protein>
<reference evidence="1" key="1">
    <citation type="submission" date="2019-12" db="EMBL/GenBank/DDBJ databases">
        <authorList>
            <person name="zhang j."/>
            <person name="sun C.M."/>
        </authorList>
    </citation>
    <scope>NUCLEOTIDE SEQUENCE</scope>
    <source>
        <strain evidence="1">NS-1</strain>
    </source>
</reference>
<keyword evidence="2" id="KW-1185">Reference proteome</keyword>
<evidence type="ECO:0000313" key="2">
    <source>
        <dbReference type="Proteomes" id="UP000665020"/>
    </source>
</evidence>
<dbReference type="KEGG" id="ifn:GM661_13835"/>
<dbReference type="EMBL" id="CP046640">
    <property type="protein sequence ID" value="QTL98962.1"/>
    <property type="molecule type" value="Genomic_DNA"/>
</dbReference>
<accession>A0A8A7KMA1</accession>